<keyword evidence="6" id="KW-1185">Reference proteome</keyword>
<dbReference type="Pfam" id="PF00135">
    <property type="entry name" value="COesterase"/>
    <property type="match status" value="1"/>
</dbReference>
<dbReference type="InterPro" id="IPR002018">
    <property type="entry name" value="CarbesteraseB"/>
</dbReference>
<dbReference type="PANTHER" id="PTHR11559">
    <property type="entry name" value="CARBOXYLESTERASE"/>
    <property type="match status" value="1"/>
</dbReference>
<gene>
    <name evidence="5" type="ORF">ACFPET_19725</name>
</gene>
<dbReference type="InterPro" id="IPR019826">
    <property type="entry name" value="Carboxylesterase_B_AS"/>
</dbReference>
<dbReference type="Proteomes" id="UP001595823">
    <property type="component" value="Unassembled WGS sequence"/>
</dbReference>
<dbReference type="PROSITE" id="PS00941">
    <property type="entry name" value="CARBOXYLESTERASE_B_2"/>
    <property type="match status" value="1"/>
</dbReference>
<organism evidence="5 6">
    <name type="scientific">Salininema proteolyticum</name>
    <dbReference type="NCBI Taxonomy" id="1607685"/>
    <lineage>
        <taxon>Bacteria</taxon>
        <taxon>Bacillati</taxon>
        <taxon>Actinomycetota</taxon>
        <taxon>Actinomycetes</taxon>
        <taxon>Glycomycetales</taxon>
        <taxon>Glycomycetaceae</taxon>
        <taxon>Salininema</taxon>
    </lineage>
</organism>
<dbReference type="RefSeq" id="WP_380624420.1">
    <property type="nucleotide sequence ID" value="NZ_JBHSDK010000030.1"/>
</dbReference>
<feature type="signal peptide" evidence="3">
    <location>
        <begin position="1"/>
        <end position="26"/>
    </location>
</feature>
<dbReference type="InterPro" id="IPR029058">
    <property type="entry name" value="AB_hydrolase_fold"/>
</dbReference>
<sequence length="522" mass="55841">MNAGKRIAGVLAGVLAAVAAGGASYAGDPGPVRVETDKGVVEGVREDGVRTWKGIPYAAPPVGELRWEAPREAAAWDGVLPADEFEGPCAQPRGNIPGIPGDDEDCLYLNVYAPEGADGDLPVMVWFHGGGNTYGAARQYDPTRLAENGAVVVTVDYRQGVFANLTGPSLDGDRVESGNYGLQDQQAALEWVRANASGFGGDEGNVTVFGESGGGFDVCAHLVSASSEGLFDRAVMQSSPCAAPDWAPGLEESRAWTGEIAASLDCDDAECLRERSAAELLDAADAVLDEGVGFIEYQPVVGGPVMPVSTREALEAGRVNDAEVLLGINRDEMQMMPAAEEAATGTPMTEEDYRARLELHFGGDAGSVEAEYPASDFDNPGKAYGAVLTDSDWALPLAETRELLGERVPTFTYRLAEDDTPWFAGLDAPCWPVDSIHMVDVAFLFDSPIFEPRNARHDRLADVMTERWTEFARGGDPDGPGSWEPYAEDRDAWDLSSDGERGIDFEDEHLVDFWAGLHARES</sequence>
<comment type="caution">
    <text evidence="5">The sequence shown here is derived from an EMBL/GenBank/DDBJ whole genome shotgun (WGS) entry which is preliminary data.</text>
</comment>
<accession>A0ABV8U3N6</accession>
<dbReference type="InterPro" id="IPR019819">
    <property type="entry name" value="Carboxylesterase_B_CS"/>
</dbReference>
<dbReference type="EMBL" id="JBHSDK010000030">
    <property type="protein sequence ID" value="MFC4337431.1"/>
    <property type="molecule type" value="Genomic_DNA"/>
</dbReference>
<evidence type="ECO:0000313" key="6">
    <source>
        <dbReference type="Proteomes" id="UP001595823"/>
    </source>
</evidence>
<dbReference type="SUPFAM" id="SSF53474">
    <property type="entry name" value="alpha/beta-Hydrolases"/>
    <property type="match status" value="1"/>
</dbReference>
<feature type="domain" description="Carboxylesterase type B" evidence="4">
    <location>
        <begin position="33"/>
        <end position="495"/>
    </location>
</feature>
<reference evidence="6" key="1">
    <citation type="journal article" date="2019" name="Int. J. Syst. Evol. Microbiol.">
        <title>The Global Catalogue of Microorganisms (GCM) 10K type strain sequencing project: providing services to taxonomists for standard genome sequencing and annotation.</title>
        <authorList>
            <consortium name="The Broad Institute Genomics Platform"/>
            <consortium name="The Broad Institute Genome Sequencing Center for Infectious Disease"/>
            <person name="Wu L."/>
            <person name="Ma J."/>
        </authorList>
    </citation>
    <scope>NUCLEOTIDE SEQUENCE [LARGE SCALE GENOMIC DNA]</scope>
    <source>
        <strain evidence="6">IBRC-M 10908</strain>
    </source>
</reference>
<evidence type="ECO:0000256" key="2">
    <source>
        <dbReference type="ARBA" id="ARBA00022801"/>
    </source>
</evidence>
<evidence type="ECO:0000313" key="5">
    <source>
        <dbReference type="EMBL" id="MFC4337431.1"/>
    </source>
</evidence>
<proteinExistence type="inferred from homology"/>
<protein>
    <recommendedName>
        <fullName evidence="3">Carboxylic ester hydrolase</fullName>
        <ecNumber evidence="3">3.1.1.-</ecNumber>
    </recommendedName>
</protein>
<comment type="similarity">
    <text evidence="1 3">Belongs to the type-B carboxylesterase/lipase family.</text>
</comment>
<evidence type="ECO:0000256" key="3">
    <source>
        <dbReference type="RuleBase" id="RU361235"/>
    </source>
</evidence>
<dbReference type="InterPro" id="IPR050309">
    <property type="entry name" value="Type-B_Carboxylest/Lipase"/>
</dbReference>
<keyword evidence="2 3" id="KW-0378">Hydrolase</keyword>
<evidence type="ECO:0000256" key="1">
    <source>
        <dbReference type="ARBA" id="ARBA00005964"/>
    </source>
</evidence>
<name>A0ABV8U3N6_9ACTN</name>
<dbReference type="EC" id="3.1.1.-" evidence="3"/>
<feature type="chain" id="PRO_5044952812" description="Carboxylic ester hydrolase" evidence="3">
    <location>
        <begin position="27"/>
        <end position="522"/>
    </location>
</feature>
<evidence type="ECO:0000259" key="4">
    <source>
        <dbReference type="Pfam" id="PF00135"/>
    </source>
</evidence>
<dbReference type="Gene3D" id="3.40.50.1820">
    <property type="entry name" value="alpha/beta hydrolase"/>
    <property type="match status" value="1"/>
</dbReference>
<keyword evidence="3" id="KW-0732">Signal</keyword>
<dbReference type="PROSITE" id="PS00122">
    <property type="entry name" value="CARBOXYLESTERASE_B_1"/>
    <property type="match status" value="1"/>
</dbReference>